<keyword evidence="2" id="KW-0547">Nucleotide-binding</keyword>
<dbReference type="InterPro" id="IPR027417">
    <property type="entry name" value="P-loop_NTPase"/>
</dbReference>
<feature type="signal peptide" evidence="6">
    <location>
        <begin position="1"/>
        <end position="20"/>
    </location>
</feature>
<evidence type="ECO:0000256" key="3">
    <source>
        <dbReference type="ARBA" id="ARBA00022801"/>
    </source>
</evidence>
<dbReference type="Proteomes" id="UP001178507">
    <property type="component" value="Unassembled WGS sequence"/>
</dbReference>
<protein>
    <recommendedName>
        <fullName evidence="1">RNA helicase</fullName>
        <ecNumber evidence="1">3.6.4.13</ecNumber>
    </recommendedName>
</protein>
<keyword evidence="10" id="KW-1185">Reference proteome</keyword>
<evidence type="ECO:0000256" key="4">
    <source>
        <dbReference type="ARBA" id="ARBA00022806"/>
    </source>
</evidence>
<dbReference type="InterPro" id="IPR001650">
    <property type="entry name" value="Helicase_C-like"/>
</dbReference>
<keyword evidence="5" id="KW-0067">ATP-binding</keyword>
<dbReference type="GO" id="GO:0016787">
    <property type="term" value="F:hydrolase activity"/>
    <property type="evidence" value="ECO:0007669"/>
    <property type="project" value="UniProtKB-KW"/>
</dbReference>
<feature type="domain" description="Helicase ATP-binding" evidence="7">
    <location>
        <begin position="1"/>
        <end position="155"/>
    </location>
</feature>
<evidence type="ECO:0000256" key="6">
    <source>
        <dbReference type="SAM" id="SignalP"/>
    </source>
</evidence>
<evidence type="ECO:0000256" key="1">
    <source>
        <dbReference type="ARBA" id="ARBA00012552"/>
    </source>
</evidence>
<evidence type="ECO:0000259" key="8">
    <source>
        <dbReference type="PROSITE" id="PS51194"/>
    </source>
</evidence>
<dbReference type="EMBL" id="CAUJNA010003318">
    <property type="protein sequence ID" value="CAJ1398985.1"/>
    <property type="molecule type" value="Genomic_DNA"/>
</dbReference>
<dbReference type="GO" id="GO:0003723">
    <property type="term" value="F:RNA binding"/>
    <property type="evidence" value="ECO:0007669"/>
    <property type="project" value="TreeGrafter"/>
</dbReference>
<evidence type="ECO:0000313" key="10">
    <source>
        <dbReference type="Proteomes" id="UP001178507"/>
    </source>
</evidence>
<dbReference type="PANTHER" id="PTHR47963:SF8">
    <property type="entry name" value="ATP-DEPENDENT RNA HELICASE DEAD"/>
    <property type="match status" value="1"/>
</dbReference>
<dbReference type="PANTHER" id="PTHR47963">
    <property type="entry name" value="DEAD-BOX ATP-DEPENDENT RNA HELICASE 47, MITOCHONDRIAL"/>
    <property type="match status" value="1"/>
</dbReference>
<evidence type="ECO:0000259" key="7">
    <source>
        <dbReference type="PROSITE" id="PS51192"/>
    </source>
</evidence>
<comment type="caution">
    <text evidence="9">The sequence shown here is derived from an EMBL/GenBank/DDBJ whole genome shotgun (WGS) entry which is preliminary data.</text>
</comment>
<evidence type="ECO:0000256" key="2">
    <source>
        <dbReference type="ARBA" id="ARBA00022741"/>
    </source>
</evidence>
<sequence>MACGTGKTFTYALIIARTLAAVSLSGTLRRRRDMAENPDGRYVIFVPWRDLARQTAEELRRFGVSCCVVGDGSRDLDATSSVVVCVYASAHLLRGRSFRIKIVDEAHHIEMKGKSGYSGIIKHGISSELAAHFTATFYLSDQIDFRYDLERALDEGHVCDFMITVPVGNTQDIEAMGEWIRTNRERLTPMLVVSNRVKRARECAEKLNSLGVRCRDVCGNMNHSTRQQLKQDLKEGRLDALCVVNIFNEGTSIDELKSVVFLDKRQSSLNVKQLAMRVTRLHETKVLANVVLPMSGDAAYDRDIATIIRSLAEIKPQLRSFIQQKSMEWFNFVDLRHGSSTLCRMEWDAVASEYFDRFGRYLGGRGMEAFEVRVGRLAAFVERWNHLPRWNPKEPKEEENPLACFLKYIRQRLRTEALSDQDLQLLQAVPLMAERMASWEDPVEHNMDWSDRCSLLARFQAQHRRLPGPKNGEQERYLYYWLAEVGRSFRSGKLSEEQIEALEKVPGMRKKMQRWDLSRLKLQVQQMDWSQGCKELEEWLQVEDRMPRESGNHSEQILGLWLRGARSAFITGNLTELQVQQLRAGRGMLEQTLRWEIHSGPEESWMQHCRQIEQLPAKAVAMADEDVMDEELAIWLRIACFKYQRSGLSQRLSGPLWSGSRSCASGCSPCARSPQSHLQSSGRSDWLTSLLGKRCINACQRSRGTCPRSRWRIGWPKTSGSIPVADSAHNRSTLFGRFLESSSG</sequence>
<dbReference type="Pfam" id="PF04851">
    <property type="entry name" value="ResIII"/>
    <property type="match status" value="1"/>
</dbReference>
<organism evidence="9 10">
    <name type="scientific">Effrenium voratum</name>
    <dbReference type="NCBI Taxonomy" id="2562239"/>
    <lineage>
        <taxon>Eukaryota</taxon>
        <taxon>Sar</taxon>
        <taxon>Alveolata</taxon>
        <taxon>Dinophyceae</taxon>
        <taxon>Suessiales</taxon>
        <taxon>Symbiodiniaceae</taxon>
        <taxon>Effrenium</taxon>
    </lineage>
</organism>
<dbReference type="GO" id="GO:0005524">
    <property type="term" value="F:ATP binding"/>
    <property type="evidence" value="ECO:0007669"/>
    <property type="project" value="UniProtKB-KW"/>
</dbReference>
<dbReference type="PROSITE" id="PS51192">
    <property type="entry name" value="HELICASE_ATP_BIND_1"/>
    <property type="match status" value="1"/>
</dbReference>
<dbReference type="Pfam" id="PF00271">
    <property type="entry name" value="Helicase_C"/>
    <property type="match status" value="1"/>
</dbReference>
<dbReference type="Gene3D" id="3.40.50.300">
    <property type="entry name" value="P-loop containing nucleotide triphosphate hydrolases"/>
    <property type="match status" value="2"/>
</dbReference>
<reference evidence="9" key="1">
    <citation type="submission" date="2023-08" db="EMBL/GenBank/DDBJ databases">
        <authorList>
            <person name="Chen Y."/>
            <person name="Shah S."/>
            <person name="Dougan E. K."/>
            <person name="Thang M."/>
            <person name="Chan C."/>
        </authorList>
    </citation>
    <scope>NUCLEOTIDE SEQUENCE</scope>
</reference>
<dbReference type="Gene3D" id="6.10.140.530">
    <property type="match status" value="1"/>
</dbReference>
<proteinExistence type="predicted"/>
<keyword evidence="6" id="KW-0732">Signal</keyword>
<gene>
    <name evidence="9" type="ORF">EVOR1521_LOCUS22622</name>
</gene>
<feature type="chain" id="PRO_5041232800" description="RNA helicase" evidence="6">
    <location>
        <begin position="21"/>
        <end position="744"/>
    </location>
</feature>
<dbReference type="InterPro" id="IPR014001">
    <property type="entry name" value="Helicase_ATP-bd"/>
</dbReference>
<name>A0AA36J5L2_9DINO</name>
<feature type="domain" description="Helicase C-terminal" evidence="8">
    <location>
        <begin position="172"/>
        <end position="322"/>
    </location>
</feature>
<evidence type="ECO:0000313" key="9">
    <source>
        <dbReference type="EMBL" id="CAJ1398985.1"/>
    </source>
</evidence>
<accession>A0AA36J5L2</accession>
<dbReference type="GO" id="GO:0003677">
    <property type="term" value="F:DNA binding"/>
    <property type="evidence" value="ECO:0007669"/>
    <property type="project" value="InterPro"/>
</dbReference>
<dbReference type="SMART" id="SM00490">
    <property type="entry name" value="HELICc"/>
    <property type="match status" value="1"/>
</dbReference>
<dbReference type="SUPFAM" id="SSF52540">
    <property type="entry name" value="P-loop containing nucleoside triphosphate hydrolases"/>
    <property type="match status" value="1"/>
</dbReference>
<dbReference type="InterPro" id="IPR050547">
    <property type="entry name" value="DEAD_box_RNA_helicases"/>
</dbReference>
<dbReference type="EC" id="3.6.4.13" evidence="1"/>
<evidence type="ECO:0000256" key="5">
    <source>
        <dbReference type="ARBA" id="ARBA00022840"/>
    </source>
</evidence>
<dbReference type="AlphaFoldDB" id="A0AA36J5L2"/>
<dbReference type="PROSITE" id="PS51194">
    <property type="entry name" value="HELICASE_CTER"/>
    <property type="match status" value="1"/>
</dbReference>
<dbReference type="InterPro" id="IPR006935">
    <property type="entry name" value="Helicase/UvrB_N"/>
</dbReference>
<keyword evidence="4" id="KW-0347">Helicase</keyword>
<keyword evidence="3" id="KW-0378">Hydrolase</keyword>
<dbReference type="GO" id="GO:0003724">
    <property type="term" value="F:RNA helicase activity"/>
    <property type="evidence" value="ECO:0007669"/>
    <property type="project" value="UniProtKB-EC"/>
</dbReference>